<reference evidence="2" key="1">
    <citation type="submission" date="2021-03" db="EMBL/GenBank/DDBJ databases">
        <authorList>
            <person name="Bekaert M."/>
        </authorList>
    </citation>
    <scope>NUCLEOTIDE SEQUENCE</scope>
</reference>
<keyword evidence="3" id="KW-1185">Reference proteome</keyword>
<dbReference type="GO" id="GO:0005764">
    <property type="term" value="C:lysosome"/>
    <property type="evidence" value="ECO:0007669"/>
    <property type="project" value="TreeGrafter"/>
</dbReference>
<dbReference type="EMBL" id="CAJPWZ010000755">
    <property type="protein sequence ID" value="CAG2200704.1"/>
    <property type="molecule type" value="Genomic_DNA"/>
</dbReference>
<sequence length="206" mass="22676">MSRICPGLILIPSRTIIKLCLGLSSLLAKGYEEGTAWTLDSEDEVYRALFQLAFDVKGKRKSMLGEGRTNGIPFKTHEIDDYAAGKKYTVTNGKCVVSVLKVEMVSCIPSDAKLLMSTFVGYGDKKIDVDMYSFSFNGANITMSVTKDSCVPVSQHVILPGAFIDIGYMGMTSGIRNTTVFNIPKPCQQIGTFEHQQNVSTLFYQI</sequence>
<proteinExistence type="predicted"/>
<dbReference type="Proteomes" id="UP000683360">
    <property type="component" value="Unassembled WGS sequence"/>
</dbReference>
<feature type="chain" id="PRO_5035935534" evidence="1">
    <location>
        <begin position="23"/>
        <end position="206"/>
    </location>
</feature>
<accession>A0A8S3R0X6</accession>
<dbReference type="GO" id="GO:0007160">
    <property type="term" value="P:cell-matrix adhesion"/>
    <property type="evidence" value="ECO:0007669"/>
    <property type="project" value="InterPro"/>
</dbReference>
<dbReference type="PANTHER" id="PTHR10697">
    <property type="entry name" value="MAMMALIAN EPENDYMIN-RELATED PROTEIN 1"/>
    <property type="match status" value="1"/>
</dbReference>
<dbReference type="AlphaFoldDB" id="A0A8S3R0X6"/>
<dbReference type="InterPro" id="IPR001299">
    <property type="entry name" value="Ependymin"/>
</dbReference>
<name>A0A8S3R0X6_MYTED</name>
<feature type="signal peptide" evidence="1">
    <location>
        <begin position="1"/>
        <end position="22"/>
    </location>
</feature>
<evidence type="ECO:0000313" key="2">
    <source>
        <dbReference type="EMBL" id="CAG2200704.1"/>
    </source>
</evidence>
<comment type="caution">
    <text evidence="2">The sequence shown here is derived from an EMBL/GenBank/DDBJ whole genome shotgun (WGS) entry which is preliminary data.</text>
</comment>
<evidence type="ECO:0000256" key="1">
    <source>
        <dbReference type="SAM" id="SignalP"/>
    </source>
</evidence>
<dbReference type="Pfam" id="PF00811">
    <property type="entry name" value="Ependymin"/>
    <property type="match status" value="1"/>
</dbReference>
<dbReference type="OrthoDB" id="10001248at2759"/>
<gene>
    <name evidence="2" type="ORF">MEDL_15359</name>
</gene>
<keyword evidence="1" id="KW-0732">Signal</keyword>
<evidence type="ECO:0000313" key="3">
    <source>
        <dbReference type="Proteomes" id="UP000683360"/>
    </source>
</evidence>
<dbReference type="GO" id="GO:0005576">
    <property type="term" value="C:extracellular region"/>
    <property type="evidence" value="ECO:0007669"/>
    <property type="project" value="InterPro"/>
</dbReference>
<organism evidence="2 3">
    <name type="scientific">Mytilus edulis</name>
    <name type="common">Blue mussel</name>
    <dbReference type="NCBI Taxonomy" id="6550"/>
    <lineage>
        <taxon>Eukaryota</taxon>
        <taxon>Metazoa</taxon>
        <taxon>Spiralia</taxon>
        <taxon>Lophotrochozoa</taxon>
        <taxon>Mollusca</taxon>
        <taxon>Bivalvia</taxon>
        <taxon>Autobranchia</taxon>
        <taxon>Pteriomorphia</taxon>
        <taxon>Mytilida</taxon>
        <taxon>Mytiloidea</taxon>
        <taxon>Mytilidae</taxon>
        <taxon>Mytilinae</taxon>
        <taxon>Mytilus</taxon>
    </lineage>
</organism>
<dbReference type="GO" id="GO:0005509">
    <property type="term" value="F:calcium ion binding"/>
    <property type="evidence" value="ECO:0007669"/>
    <property type="project" value="InterPro"/>
</dbReference>
<protein>
    <submittedName>
        <fullName evidence="2">Uncharacterized protein</fullName>
    </submittedName>
</protein>
<dbReference type="PANTHER" id="PTHR10697:SF13">
    <property type="entry name" value="RICIN B LECTIN DOMAIN-CONTAINING PROTEIN"/>
    <property type="match status" value="1"/>
</dbReference>